<evidence type="ECO:0000313" key="6">
    <source>
        <dbReference type="Proteomes" id="UP000238825"/>
    </source>
</evidence>
<reference evidence="2 6" key="1">
    <citation type="submission" date="2017-03" db="EMBL/GenBank/DDBJ databases">
        <title>The whole genome sequencing and assembly of Lysinibacillus sphaericus DSM 28T strain.</title>
        <authorList>
            <person name="Lee Y.-J."/>
            <person name="Yi H."/>
            <person name="Bahn Y.-S."/>
            <person name="Kim J.F."/>
            <person name="Lee D.-W."/>
        </authorList>
    </citation>
    <scope>NUCLEOTIDE SEQUENCE [LARGE SCALE GENOMIC DNA]</scope>
    <source>
        <strain evidence="2 6">DSM 28</strain>
    </source>
</reference>
<gene>
    <name evidence="2" type="ORF">LS41612_18610</name>
    <name evidence="3" type="ORF">LYSIN_02607</name>
    <name evidence="4" type="ORF">NCTC10338_00959</name>
</gene>
<dbReference type="RefSeq" id="WP_024362187.1">
    <property type="nucleotide sequence ID" value="NZ_BJNS01000008.1"/>
</dbReference>
<proteinExistence type="predicted"/>
<organism evidence="3 5">
    <name type="scientific">Lysinibacillus sphaericus</name>
    <name type="common">Bacillus sphaericus</name>
    <dbReference type="NCBI Taxonomy" id="1421"/>
    <lineage>
        <taxon>Bacteria</taxon>
        <taxon>Bacillati</taxon>
        <taxon>Bacillota</taxon>
        <taxon>Bacilli</taxon>
        <taxon>Bacillales</taxon>
        <taxon>Bacillaceae</taxon>
        <taxon>Lysinibacillus</taxon>
    </lineage>
</organism>
<dbReference type="Proteomes" id="UP000255295">
    <property type="component" value="Unassembled WGS sequence"/>
</dbReference>
<dbReference type="Proteomes" id="UP000238825">
    <property type="component" value="Chromosome"/>
</dbReference>
<feature type="transmembrane region" description="Helical" evidence="1">
    <location>
        <begin position="79"/>
        <end position="98"/>
    </location>
</feature>
<reference evidence="4 7" key="3">
    <citation type="submission" date="2018-06" db="EMBL/GenBank/DDBJ databases">
        <authorList>
            <consortium name="Pathogen Informatics"/>
            <person name="Doyle S."/>
        </authorList>
    </citation>
    <scope>NUCLEOTIDE SEQUENCE [LARGE SCALE GENOMIC DNA]</scope>
    <source>
        <strain evidence="4 7">NCTC10338</strain>
    </source>
</reference>
<dbReference type="AlphaFoldDB" id="A0A2S5D442"/>
<dbReference type="EMBL" id="UFSZ01000001">
    <property type="protein sequence ID" value="SUV15886.1"/>
    <property type="molecule type" value="Genomic_DNA"/>
</dbReference>
<name>A0A2S5D442_LYSSH</name>
<evidence type="ECO:0000313" key="7">
    <source>
        <dbReference type="Proteomes" id="UP000255295"/>
    </source>
</evidence>
<keyword evidence="1" id="KW-0812">Transmembrane</keyword>
<dbReference type="EMBL" id="CP019980">
    <property type="protein sequence ID" value="AVK98166.1"/>
    <property type="molecule type" value="Genomic_DNA"/>
</dbReference>
<accession>A0A2S5D442</accession>
<evidence type="ECO:0000313" key="3">
    <source>
        <dbReference type="EMBL" id="POZ57823.1"/>
    </source>
</evidence>
<evidence type="ECO:0000256" key="1">
    <source>
        <dbReference type="SAM" id="Phobius"/>
    </source>
</evidence>
<dbReference type="GeneID" id="48278223"/>
<feature type="transmembrane region" description="Helical" evidence="1">
    <location>
        <begin position="48"/>
        <end position="67"/>
    </location>
</feature>
<keyword evidence="5" id="KW-1185">Reference proteome</keyword>
<evidence type="ECO:0000313" key="5">
    <source>
        <dbReference type="Proteomes" id="UP000237319"/>
    </source>
</evidence>
<dbReference type="Proteomes" id="UP000237319">
    <property type="component" value="Unassembled WGS sequence"/>
</dbReference>
<sequence length="132" mass="14968">MDIKSALLGELNVIQVAASTNAEETTKVYGRMAGITRFLYENLPSYEVAGYVVFLLVFVLSAIVYKLGFAKKLKLSQNIVIYVFLFLGCIMLTFFALFLPMIEGLIVAALILIVYKTRMWREKREEQQAANQ</sequence>
<protein>
    <submittedName>
        <fullName evidence="4">YlaH</fullName>
    </submittedName>
</protein>
<dbReference type="EMBL" id="PGLV01000001">
    <property type="protein sequence ID" value="POZ57823.1"/>
    <property type="molecule type" value="Genomic_DNA"/>
</dbReference>
<keyword evidence="1" id="KW-1133">Transmembrane helix</keyword>
<keyword evidence="1" id="KW-0472">Membrane</keyword>
<dbReference type="Pfam" id="PF14036">
    <property type="entry name" value="YlaH"/>
    <property type="match status" value="1"/>
</dbReference>
<dbReference type="InterPro" id="IPR025620">
    <property type="entry name" value="YlaH"/>
</dbReference>
<evidence type="ECO:0000313" key="2">
    <source>
        <dbReference type="EMBL" id="AVK98166.1"/>
    </source>
</evidence>
<reference evidence="3 5" key="2">
    <citation type="submission" date="2017-11" db="EMBL/GenBank/DDBJ databases">
        <title>Genome sequence of Lysinibacillus sphaericus, a lignin-degrading bacteria isolated from municipal solid waste soil.</title>
        <authorList>
            <person name="Persinoti G.F."/>
            <person name="Paixao D.A."/>
            <person name="Bugg T.D."/>
            <person name="Squina F.M."/>
        </authorList>
    </citation>
    <scope>NUCLEOTIDE SEQUENCE [LARGE SCALE GENOMIC DNA]</scope>
    <source>
        <strain evidence="3 5">A1</strain>
    </source>
</reference>
<evidence type="ECO:0000313" key="4">
    <source>
        <dbReference type="EMBL" id="SUV15886.1"/>
    </source>
</evidence>